<organism evidence="2 3">
    <name type="scientific">Viridibacterium curvum</name>
    <dbReference type="NCBI Taxonomy" id="1101404"/>
    <lineage>
        <taxon>Bacteria</taxon>
        <taxon>Pseudomonadati</taxon>
        <taxon>Pseudomonadota</taxon>
        <taxon>Betaproteobacteria</taxon>
        <taxon>Rhodocyclales</taxon>
        <taxon>Rhodocyclaceae</taxon>
        <taxon>Viridibacterium</taxon>
    </lineage>
</organism>
<sequence length="134" mass="14889">MPRAFVFLMLMMCSSNASACKCGNASLDAMYERAASVAYVQVTSAELMPGEQEDVRVSYKVLEAFKPQASGKTGIVFEDTSNCSVHMLPGYTYILFIDDRNRTSRCEGSEMALEISQPAQKSLARLRAIRDKRK</sequence>
<dbReference type="InterPro" id="IPR008993">
    <property type="entry name" value="TIMP-like_OB-fold"/>
</dbReference>
<protein>
    <recommendedName>
        <fullName evidence="4">Tissue inhibitor of metalloproteinase</fullName>
    </recommendedName>
</protein>
<dbReference type="Gene3D" id="2.40.50.120">
    <property type="match status" value="1"/>
</dbReference>
<reference evidence="3" key="1">
    <citation type="journal article" date="2019" name="Int. J. Syst. Evol. Microbiol.">
        <title>The Global Catalogue of Microorganisms (GCM) 10K type strain sequencing project: providing services to taxonomists for standard genome sequencing and annotation.</title>
        <authorList>
            <consortium name="The Broad Institute Genomics Platform"/>
            <consortium name="The Broad Institute Genome Sequencing Center for Infectious Disease"/>
            <person name="Wu L."/>
            <person name="Ma J."/>
        </authorList>
    </citation>
    <scope>NUCLEOTIDE SEQUENCE [LARGE SCALE GENOMIC DNA]</scope>
    <source>
        <strain evidence="3">JCM 18715</strain>
    </source>
</reference>
<gene>
    <name evidence="2" type="ORF">GCM10025770_00300</name>
</gene>
<dbReference type="Proteomes" id="UP001500547">
    <property type="component" value="Unassembled WGS sequence"/>
</dbReference>
<comment type="caution">
    <text evidence="2">The sequence shown here is derived from an EMBL/GenBank/DDBJ whole genome shotgun (WGS) entry which is preliminary data.</text>
</comment>
<accession>A0ABP9Q7N5</accession>
<dbReference type="SUPFAM" id="SSF50242">
    <property type="entry name" value="TIMP-like"/>
    <property type="match status" value="1"/>
</dbReference>
<feature type="signal peptide" evidence="1">
    <location>
        <begin position="1"/>
        <end position="19"/>
    </location>
</feature>
<evidence type="ECO:0000313" key="3">
    <source>
        <dbReference type="Proteomes" id="UP001500547"/>
    </source>
</evidence>
<dbReference type="RefSeq" id="WP_345530788.1">
    <property type="nucleotide sequence ID" value="NZ_BAABLD010000001.1"/>
</dbReference>
<feature type="chain" id="PRO_5047438689" description="Tissue inhibitor of metalloproteinase" evidence="1">
    <location>
        <begin position="20"/>
        <end position="134"/>
    </location>
</feature>
<evidence type="ECO:0008006" key="4">
    <source>
        <dbReference type="Google" id="ProtNLM"/>
    </source>
</evidence>
<dbReference type="EMBL" id="BAABLD010000001">
    <property type="protein sequence ID" value="GAA5157286.1"/>
    <property type="molecule type" value="Genomic_DNA"/>
</dbReference>
<name>A0ABP9Q7N5_9RHOO</name>
<evidence type="ECO:0000313" key="2">
    <source>
        <dbReference type="EMBL" id="GAA5157286.1"/>
    </source>
</evidence>
<keyword evidence="1" id="KW-0732">Signal</keyword>
<proteinExistence type="predicted"/>
<evidence type="ECO:0000256" key="1">
    <source>
        <dbReference type="SAM" id="SignalP"/>
    </source>
</evidence>
<keyword evidence="3" id="KW-1185">Reference proteome</keyword>